<feature type="transmembrane region" description="Helical" evidence="9">
    <location>
        <begin position="48"/>
        <end position="72"/>
    </location>
</feature>
<dbReference type="EMBL" id="KB295967">
    <property type="protein sequence ID" value="ELU12424.1"/>
    <property type="molecule type" value="Genomic_DNA"/>
</dbReference>
<accession>R7V1I2</accession>
<evidence type="ECO:0000256" key="8">
    <source>
        <dbReference type="SAM" id="MobiDB-lite"/>
    </source>
</evidence>
<dbReference type="InterPro" id="IPR008979">
    <property type="entry name" value="Galactose-bd-like_sf"/>
</dbReference>
<keyword evidence="4" id="KW-0479">Metal-binding</keyword>
<evidence type="ECO:0000313" key="13">
    <source>
        <dbReference type="Proteomes" id="UP000014760"/>
    </source>
</evidence>
<dbReference type="HOGENOM" id="CLU_1054624_0_0_1"/>
<evidence type="ECO:0000256" key="3">
    <source>
        <dbReference type="ARBA" id="ARBA00011233"/>
    </source>
</evidence>
<dbReference type="GO" id="GO:0001868">
    <property type="term" value="P:regulation of complement activation, lectin pathway"/>
    <property type="evidence" value="ECO:0007669"/>
    <property type="project" value="UniProtKB-ARBA"/>
</dbReference>
<reference evidence="13" key="1">
    <citation type="submission" date="2012-12" db="EMBL/GenBank/DDBJ databases">
        <authorList>
            <person name="Hellsten U."/>
            <person name="Grimwood J."/>
            <person name="Chapman J.A."/>
            <person name="Shapiro H."/>
            <person name="Aerts A."/>
            <person name="Otillar R.P."/>
            <person name="Terry A.Y."/>
            <person name="Boore J.L."/>
            <person name="Simakov O."/>
            <person name="Marletaz F."/>
            <person name="Cho S.-J."/>
            <person name="Edsinger-Gonzales E."/>
            <person name="Havlak P."/>
            <person name="Kuo D.-H."/>
            <person name="Larsson T."/>
            <person name="Lv J."/>
            <person name="Arendt D."/>
            <person name="Savage R."/>
            <person name="Osoegawa K."/>
            <person name="de Jong P."/>
            <person name="Lindberg D.R."/>
            <person name="Seaver E.C."/>
            <person name="Weisblat D.A."/>
            <person name="Putnam N.H."/>
            <person name="Grigoriev I.V."/>
            <person name="Rokhsar D.S."/>
        </authorList>
    </citation>
    <scope>NUCLEOTIDE SEQUENCE</scope>
    <source>
        <strain evidence="13">I ESC-2004</strain>
    </source>
</reference>
<keyword evidence="6" id="KW-0106">Calcium</keyword>
<protein>
    <recommendedName>
        <fullName evidence="10">Fucolectin tachylectin-4 pentraxin-1 domain-containing protein</fullName>
    </recommendedName>
</protein>
<keyword evidence="13" id="KW-1185">Reference proteome</keyword>
<evidence type="ECO:0000256" key="1">
    <source>
        <dbReference type="ARBA" id="ARBA00002219"/>
    </source>
</evidence>
<dbReference type="GO" id="GO:0046872">
    <property type="term" value="F:metal ion binding"/>
    <property type="evidence" value="ECO:0007669"/>
    <property type="project" value="UniProtKB-KW"/>
</dbReference>
<evidence type="ECO:0000259" key="10">
    <source>
        <dbReference type="SMART" id="SM00607"/>
    </source>
</evidence>
<dbReference type="OrthoDB" id="6102375at2759"/>
<name>R7V1I2_CAPTE</name>
<dbReference type="EMBL" id="AMQN01019586">
    <property type="status" value="NOT_ANNOTATED_CDS"/>
    <property type="molecule type" value="Genomic_DNA"/>
</dbReference>
<keyword evidence="5" id="KW-0430">Lectin</keyword>
<evidence type="ECO:0000256" key="6">
    <source>
        <dbReference type="ARBA" id="ARBA00022837"/>
    </source>
</evidence>
<dbReference type="InterPro" id="IPR006585">
    <property type="entry name" value="FTP1"/>
</dbReference>
<evidence type="ECO:0000256" key="2">
    <source>
        <dbReference type="ARBA" id="ARBA00010147"/>
    </source>
</evidence>
<sequence>MSADAAPGSGHRQTPPRSDKMENVRLTLTEDDKETVCKTKFTLKRRELLVCIIGLGTFAVGLILIVVSLVLLSDRCNGQSHGRLPSAPVSGYPMTALYRSDLSRPPDAEAHHHGNETTRNLALDKSAYQSSTHDANGTRYSALLAVDDDASPRVSSGSCAQTEWEEQPWWYVDLHDIETVSSVKMTIPRDCCVADLHNFVVRVSLSALDRESRTECRFHMGVALTSSLQIDCDNPLRGRYVMIEMLGDASRPNSRLTLCDVAVY</sequence>
<dbReference type="PANTHER" id="PTHR45713:SF6">
    <property type="entry name" value="F5_8 TYPE C DOMAIN-CONTAINING PROTEIN"/>
    <property type="match status" value="1"/>
</dbReference>
<evidence type="ECO:0000256" key="9">
    <source>
        <dbReference type="SAM" id="Phobius"/>
    </source>
</evidence>
<dbReference type="Gene3D" id="2.60.120.260">
    <property type="entry name" value="Galactose-binding domain-like"/>
    <property type="match status" value="1"/>
</dbReference>
<evidence type="ECO:0000256" key="5">
    <source>
        <dbReference type="ARBA" id="ARBA00022734"/>
    </source>
</evidence>
<dbReference type="InterPro" id="IPR051941">
    <property type="entry name" value="BG_Antigen-Binding_Lectin"/>
</dbReference>
<proteinExistence type="inferred from homology"/>
<dbReference type="EnsemblMetazoa" id="CapteT222850">
    <property type="protein sequence ID" value="CapteP222850"/>
    <property type="gene ID" value="CapteG222850"/>
</dbReference>
<comment type="similarity">
    <text evidence="2">Belongs to the fucolectin family.</text>
</comment>
<comment type="subunit">
    <text evidence="3">Homotrimer.</text>
</comment>
<reference evidence="12" key="3">
    <citation type="submission" date="2015-06" db="UniProtKB">
        <authorList>
            <consortium name="EnsemblMetazoa"/>
        </authorList>
    </citation>
    <scope>IDENTIFICATION</scope>
</reference>
<dbReference type="STRING" id="283909.R7V1I2"/>
<keyword evidence="9" id="KW-0472">Membrane</keyword>
<keyword evidence="9" id="KW-1133">Transmembrane helix</keyword>
<evidence type="ECO:0000313" key="11">
    <source>
        <dbReference type="EMBL" id="ELU12424.1"/>
    </source>
</evidence>
<keyword evidence="7" id="KW-1015">Disulfide bond</keyword>
<organism evidence="11">
    <name type="scientific">Capitella teleta</name>
    <name type="common">Polychaete worm</name>
    <dbReference type="NCBI Taxonomy" id="283909"/>
    <lineage>
        <taxon>Eukaryota</taxon>
        <taxon>Metazoa</taxon>
        <taxon>Spiralia</taxon>
        <taxon>Lophotrochozoa</taxon>
        <taxon>Annelida</taxon>
        <taxon>Polychaeta</taxon>
        <taxon>Sedentaria</taxon>
        <taxon>Scolecida</taxon>
        <taxon>Capitellidae</taxon>
        <taxon>Capitella</taxon>
    </lineage>
</organism>
<dbReference type="Proteomes" id="UP000014760">
    <property type="component" value="Unassembled WGS sequence"/>
</dbReference>
<evidence type="ECO:0000256" key="7">
    <source>
        <dbReference type="ARBA" id="ARBA00023157"/>
    </source>
</evidence>
<keyword evidence="9" id="KW-0812">Transmembrane</keyword>
<feature type="region of interest" description="Disordered" evidence="8">
    <location>
        <begin position="1"/>
        <end position="22"/>
    </location>
</feature>
<feature type="domain" description="Fucolectin tachylectin-4 pentraxin-1" evidence="10">
    <location>
        <begin position="118"/>
        <end position="264"/>
    </location>
</feature>
<comment type="function">
    <text evidence="1">Acts as a defensive agent. Recognizes blood group fucosylated oligosaccharides including A, B, H and Lewis B-type antigens. Does not recognize Lewis A antigen and has low affinity for monovalent haptens.</text>
</comment>
<gene>
    <name evidence="11" type="ORF">CAPTEDRAFT_222850</name>
</gene>
<reference evidence="11 13" key="2">
    <citation type="journal article" date="2013" name="Nature">
        <title>Insights into bilaterian evolution from three spiralian genomes.</title>
        <authorList>
            <person name="Simakov O."/>
            <person name="Marletaz F."/>
            <person name="Cho S.J."/>
            <person name="Edsinger-Gonzales E."/>
            <person name="Havlak P."/>
            <person name="Hellsten U."/>
            <person name="Kuo D.H."/>
            <person name="Larsson T."/>
            <person name="Lv J."/>
            <person name="Arendt D."/>
            <person name="Savage R."/>
            <person name="Osoegawa K."/>
            <person name="de Jong P."/>
            <person name="Grimwood J."/>
            <person name="Chapman J.A."/>
            <person name="Shapiro H."/>
            <person name="Aerts A."/>
            <person name="Otillar R.P."/>
            <person name="Terry A.Y."/>
            <person name="Boore J.L."/>
            <person name="Grigoriev I.V."/>
            <person name="Lindberg D.R."/>
            <person name="Seaver E.C."/>
            <person name="Weisblat D.A."/>
            <person name="Putnam N.H."/>
            <person name="Rokhsar D.S."/>
        </authorList>
    </citation>
    <scope>NUCLEOTIDE SEQUENCE</scope>
    <source>
        <strain evidence="11 13">I ESC-2004</strain>
    </source>
</reference>
<dbReference type="Pfam" id="PF22633">
    <property type="entry name" value="F5_F8_type_C_2"/>
    <property type="match status" value="1"/>
</dbReference>
<dbReference type="GO" id="GO:0042806">
    <property type="term" value="F:fucose binding"/>
    <property type="evidence" value="ECO:0007669"/>
    <property type="project" value="UniProtKB-ARBA"/>
</dbReference>
<evidence type="ECO:0000313" key="12">
    <source>
        <dbReference type="EnsemblMetazoa" id="CapteP222850"/>
    </source>
</evidence>
<dbReference type="SMART" id="SM00607">
    <property type="entry name" value="FTP"/>
    <property type="match status" value="1"/>
</dbReference>
<dbReference type="GO" id="GO:0010185">
    <property type="term" value="P:regulation of cellular defense response"/>
    <property type="evidence" value="ECO:0007669"/>
    <property type="project" value="UniProtKB-ARBA"/>
</dbReference>
<dbReference type="AlphaFoldDB" id="R7V1I2"/>
<dbReference type="PANTHER" id="PTHR45713">
    <property type="entry name" value="FTP DOMAIN-CONTAINING PROTEIN"/>
    <property type="match status" value="1"/>
</dbReference>
<evidence type="ECO:0000256" key="4">
    <source>
        <dbReference type="ARBA" id="ARBA00022723"/>
    </source>
</evidence>
<dbReference type="SUPFAM" id="SSF49785">
    <property type="entry name" value="Galactose-binding domain-like"/>
    <property type="match status" value="1"/>
</dbReference>